<keyword evidence="1" id="KW-1133">Transmembrane helix</keyword>
<name>H1LIE9_9LACO</name>
<proteinExistence type="predicted"/>
<evidence type="ECO:0000313" key="2">
    <source>
        <dbReference type="EMBL" id="EHO49786.1"/>
    </source>
</evidence>
<evidence type="ECO:0000313" key="3">
    <source>
        <dbReference type="Proteomes" id="UP000005025"/>
    </source>
</evidence>
<dbReference type="STRING" id="797516.HMPREF9104_02390"/>
<protein>
    <submittedName>
        <fullName evidence="2">Uncharacterized protein</fullName>
    </submittedName>
</protein>
<dbReference type="AlphaFoldDB" id="H1LIE9"/>
<keyword evidence="1" id="KW-0472">Membrane</keyword>
<keyword evidence="1" id="KW-0812">Transmembrane</keyword>
<reference evidence="2 3" key="1">
    <citation type="submission" date="2011-09" db="EMBL/GenBank/DDBJ databases">
        <authorList>
            <person name="Weinstock G."/>
            <person name="Sodergren E."/>
            <person name="Clifton S."/>
            <person name="Fulton L."/>
            <person name="Fulton B."/>
            <person name="Courtney L."/>
            <person name="Fronick C."/>
            <person name="Harrison M."/>
            <person name="Strong C."/>
            <person name="Farmer C."/>
            <person name="Delahaunty K."/>
            <person name="Markovic C."/>
            <person name="Hall O."/>
            <person name="Minx P."/>
            <person name="Tomlinson C."/>
            <person name="Mitreva M."/>
            <person name="Hou S."/>
            <person name="Chen J."/>
            <person name="Wollam A."/>
            <person name="Pepin K.H."/>
            <person name="Johnson M."/>
            <person name="Bhonagiri V."/>
            <person name="Zhang X."/>
            <person name="Suruliraj S."/>
            <person name="Warren W."/>
            <person name="Chinwalla A."/>
            <person name="Mardis E.R."/>
            <person name="Wilson R.K."/>
        </authorList>
    </citation>
    <scope>NUCLEOTIDE SEQUENCE [LARGE SCALE GENOMIC DNA]</scope>
    <source>
        <strain evidence="2 3">F0435</strain>
    </source>
</reference>
<dbReference type="PATRIC" id="fig|797516.3.peg.2140"/>
<feature type="transmembrane region" description="Helical" evidence="1">
    <location>
        <begin position="53"/>
        <end position="73"/>
    </location>
</feature>
<comment type="caution">
    <text evidence="2">The sequence shown here is derived from an EMBL/GenBank/DDBJ whole genome shotgun (WGS) entry which is preliminary data.</text>
</comment>
<accession>H1LIE9</accession>
<sequence length="88" mass="9407">MPAKALNGIKEALVNAGPFSGHTIAFSTRMQQLPFAQDLQRIVIRAYDSGMTAVAISSGVIVLIGGLGAALLMRNRMASQDLELKQHQ</sequence>
<dbReference type="EMBL" id="AGRJ01000206">
    <property type="protein sequence ID" value="EHO49786.1"/>
    <property type="molecule type" value="Genomic_DNA"/>
</dbReference>
<dbReference type="HOGENOM" id="CLU_2465136_0_0_9"/>
<gene>
    <name evidence="2" type="ORF">HMPREF9104_02390</name>
</gene>
<evidence type="ECO:0000256" key="1">
    <source>
        <dbReference type="SAM" id="Phobius"/>
    </source>
</evidence>
<dbReference type="Proteomes" id="UP000005025">
    <property type="component" value="Unassembled WGS sequence"/>
</dbReference>
<organism evidence="2 3">
    <name type="scientific">Lentilactobacillus kisonensis F0435</name>
    <dbReference type="NCBI Taxonomy" id="797516"/>
    <lineage>
        <taxon>Bacteria</taxon>
        <taxon>Bacillati</taxon>
        <taxon>Bacillota</taxon>
        <taxon>Bacilli</taxon>
        <taxon>Lactobacillales</taxon>
        <taxon>Lactobacillaceae</taxon>
        <taxon>Lentilactobacillus</taxon>
    </lineage>
</organism>